<feature type="compositionally biased region" description="Basic and acidic residues" evidence="13">
    <location>
        <begin position="49"/>
        <end position="61"/>
    </location>
</feature>
<evidence type="ECO:0000256" key="4">
    <source>
        <dbReference type="ARBA" id="ARBA00022527"/>
    </source>
</evidence>
<keyword evidence="6" id="KW-0808">Transferase</keyword>
<comment type="catalytic activity">
    <reaction evidence="11">
        <text>L-seryl-[protein] + ATP = O-phospho-L-seryl-[protein] + ADP + H(+)</text>
        <dbReference type="Rhea" id="RHEA:17989"/>
        <dbReference type="Rhea" id="RHEA-COMP:9863"/>
        <dbReference type="Rhea" id="RHEA-COMP:11604"/>
        <dbReference type="ChEBI" id="CHEBI:15378"/>
        <dbReference type="ChEBI" id="CHEBI:29999"/>
        <dbReference type="ChEBI" id="CHEBI:30616"/>
        <dbReference type="ChEBI" id="CHEBI:83421"/>
        <dbReference type="ChEBI" id="CHEBI:456216"/>
        <dbReference type="EC" id="2.7.11.1"/>
    </reaction>
</comment>
<feature type="region of interest" description="Disordered" evidence="13">
    <location>
        <begin position="930"/>
        <end position="1055"/>
    </location>
</feature>
<evidence type="ECO:0000256" key="5">
    <source>
        <dbReference type="ARBA" id="ARBA00022553"/>
    </source>
</evidence>
<keyword evidence="8" id="KW-0418">Kinase</keyword>
<reference evidence="15 16" key="1">
    <citation type="journal article" date="2007" name="Proc. Natl. Acad. Sci. U.S.A.">
        <title>Dandruff-associated Malassezia genomes reveal convergent and divergent virulence traits shared with plant and human fungal pathogens.</title>
        <authorList>
            <person name="Xu J."/>
            <person name="Saunders C.W."/>
            <person name="Hu P."/>
            <person name="Grant R.A."/>
            <person name="Boekhout T."/>
            <person name="Kuramae E.E."/>
            <person name="Kronstad J.W."/>
            <person name="Deangelis Y.M."/>
            <person name="Reeder N.L."/>
            <person name="Johnstone K.R."/>
            <person name="Leland M."/>
            <person name="Fieno A.M."/>
            <person name="Begley W.M."/>
            <person name="Sun Y."/>
            <person name="Lacey M.P."/>
            <person name="Chaudhary T."/>
            <person name="Keough T."/>
            <person name="Chu L."/>
            <person name="Sears R."/>
            <person name="Yuan B."/>
            <person name="Dawson T.L.Jr."/>
        </authorList>
    </citation>
    <scope>NUCLEOTIDE SEQUENCE [LARGE SCALE GENOMIC DNA]</scope>
    <source>
        <strain evidence="16">ATCC MYA-4612 / CBS 7966</strain>
    </source>
</reference>
<dbReference type="GO" id="GO:0004674">
    <property type="term" value="F:protein serine/threonine kinase activity"/>
    <property type="evidence" value="ECO:0007669"/>
    <property type="project" value="UniProtKB-KW"/>
</dbReference>
<dbReference type="OMA" id="DEARHEC"/>
<feature type="compositionally biased region" description="Polar residues" evidence="13">
    <location>
        <begin position="1319"/>
        <end position="1336"/>
    </location>
</feature>
<dbReference type="FunFam" id="1.10.510.10:FF:000394">
    <property type="entry name" value="Serine/threonine-protein kinase HSL1"/>
    <property type="match status" value="1"/>
</dbReference>
<dbReference type="Gene3D" id="1.10.510.10">
    <property type="entry name" value="Transferase(Phosphotransferase) domain 1"/>
    <property type="match status" value="1"/>
</dbReference>
<evidence type="ECO:0000259" key="14">
    <source>
        <dbReference type="PROSITE" id="PS50011"/>
    </source>
</evidence>
<feature type="compositionally biased region" description="Low complexity" evidence="13">
    <location>
        <begin position="1106"/>
        <end position="1130"/>
    </location>
</feature>
<feature type="compositionally biased region" description="Polar residues" evidence="13">
    <location>
        <begin position="27"/>
        <end position="37"/>
    </location>
</feature>
<feature type="region of interest" description="Disordered" evidence="13">
    <location>
        <begin position="1"/>
        <end position="124"/>
    </location>
</feature>
<dbReference type="GO" id="GO:0005940">
    <property type="term" value="C:septin ring"/>
    <property type="evidence" value="ECO:0007669"/>
    <property type="project" value="UniProtKB-ARBA"/>
</dbReference>
<organism evidence="15 16">
    <name type="scientific">Malassezia globosa (strain ATCC MYA-4612 / CBS 7966)</name>
    <name type="common">Dandruff-associated fungus</name>
    <dbReference type="NCBI Taxonomy" id="425265"/>
    <lineage>
        <taxon>Eukaryota</taxon>
        <taxon>Fungi</taxon>
        <taxon>Dikarya</taxon>
        <taxon>Basidiomycota</taxon>
        <taxon>Ustilaginomycotina</taxon>
        <taxon>Malasseziomycetes</taxon>
        <taxon>Malasseziales</taxon>
        <taxon>Malasseziaceae</taxon>
        <taxon>Malassezia</taxon>
    </lineage>
</organism>
<dbReference type="EMBL" id="AAYY01000001">
    <property type="protein sequence ID" value="EDP45488.1"/>
    <property type="molecule type" value="Genomic_DNA"/>
</dbReference>
<feature type="compositionally biased region" description="Polar residues" evidence="13">
    <location>
        <begin position="512"/>
        <end position="529"/>
    </location>
</feature>
<dbReference type="InterPro" id="IPR000719">
    <property type="entry name" value="Prot_kinase_dom"/>
</dbReference>
<dbReference type="CDD" id="cd06503">
    <property type="entry name" value="ATP-synt_Fo_b"/>
    <property type="match status" value="2"/>
</dbReference>
<evidence type="ECO:0000256" key="11">
    <source>
        <dbReference type="ARBA" id="ARBA00048679"/>
    </source>
</evidence>
<sequence length="1855" mass="197946">MTALDPLTGVPPPRASRPASALRNVAQPLQTATNTLGTRKRAKDMAAIFDKRQAPHSREAPRVGAAPSLRMQQAGRRGPHPSEIHAAPPITTAQVHPVEPASRPQTRLEREKKRHYNDPPNVGPWRLGKLIGQGASGRVRLAMHSRTQQLAAVKIIPKQMLINSRMSLRDLSAKQDKLTLGIEREIVIMKLIEHPNLLGLWDVYETSKELFLVMEYVAGGELFDYLVARGRLQPYEARQYFRQIIFGVDYCHTFSICHRDLKPENLLLDGSRTVVKIADFGMAALQPTEKMLETSCGSPHYASPEIVSGMTYDGTASDIWSCGIILFALLCGRLPFDDPNIQVLLGKVRAGRFAMPSHLDPSVRDLIGRMLQVDPKKRATMREICSHPWFTDNGRLSSKNPVTTEISTLSNEPIRLAEIDPDILGNLSTLWPELTHEQIIRRLLQSGQNWQKTFYMLLVIHRDSHGTDDEDEEAEDLDEDEQLQLKQTQNDMKQPAPIVHSPSPPEPSRPSTMITSGPTMTKTQPTPSSHVAPPIMPVSMGAAPECVTPSSAIATDATLHASHLPQARESLDERAPAPVVTPVGAPAAAQLTSTPPREVGRRSNVWMPDVSMGSTAASMSVDEERTTGPSTIAKGTLAARPPAPAENTASAWLMEQVRAEHARAEQLRNEHLEAERRKMEQLKAERMRTEQLRVEQAQVEQIRIEKAKTEQLRVEQEKAEQARIERVRAEQLKAQQEKAEQARIERARAEQLKAQQEKAEQARVERIRAEQRRSEQEKAEQARFEQARAEQARAEHAKDGVTSAEQARNRPPSSLDKSDMARMSSKRPSSREDGPGRRLSTLFSIPFAGRKPSLASIRHSSGHNARISSDTSRPSSALGSIPPSTMNERSSQALFSTGTLEPTLRSAESTGARKPVPTVEALEKTMQTAQQMTDVSKSVEPMEISESHETSRDRDTVHCATQQSTGSQAQAPYAHTVPSINAPTQPDKTSASHSSAVPTILAHPPSSNAIARPAPAITGLSSSPMTGGWKQRLPSLSSPEPNSRSTSQGSREGDESLMRMFMREIADELDSLDAMSTSLGMPTCARTSQNSAAPAMGSSQPVAPGTSAMDVSGSSASASASTSTSRPMTSLATTVTANSSAQPSDVSTRSGTDTSFGSQNRYDDANEESLLVTSVEPPRTSLGQHTRVYTPVYAAFAKYTNQIQAPEPQLQQQQQHKPDAPTLPVRPRTNETRAHAPGMPQIRQPIGGRDMPGEVRQSAVADANTPISSTLPTHPLSPPFPPHASSTIPSTFKPANIVPPPVELVDPSRAPATSASAAQRVSNSPMPMASATTRPASATGMLPSVMSPTTSYVPNMVPERDRAQTALGTVPVPAGTNGISSPTGPMASPLGGFVPGSRAGSGPVVIPTSPTSAAPATRLPSPIPARHPASPSVVPHAPDAASSVRPVTSTPVTTIRPSGPVPPGRPASPLPTARPVSTSPAGFVPAASPSAARPSVPFSGGRTPVPVSTSPRPASPVSATVPSSPPARTRLSGPLNASAGTAPAAGPAGRSTSPTLGLRPSSPSPTPAAASRPSSALGGPPRPKSPFGLAKRPSSLASPKPTLSSGRTASGSTGQSSIRPRRSLMGTLRGEGEPMGLGVDIVGIEQQSHAHIPRPASPIGGDAPLSIGAKHSWFHGLLPKRQMHVLMSVENLTKTKVTCESLLVQMGATILASSRAQSSLPLTQQGPSQYLLERIRDPQSGKSISCKPMRFRLEYTILPVRSQASSTPSTANGGGNMQGNALPTSPGMPGFDPRSAQGRSMSPVLGGGGGGGAASTASPSFATSVTWTHEKGSLTTFRLFMDKVRGAWTLDTTSN</sequence>
<dbReference type="SUPFAM" id="SSF56112">
    <property type="entry name" value="Protein kinase-like (PK-like)"/>
    <property type="match status" value="1"/>
</dbReference>
<evidence type="ECO:0000256" key="6">
    <source>
        <dbReference type="ARBA" id="ARBA00022679"/>
    </source>
</evidence>
<keyword evidence="16" id="KW-1185">Reference proteome</keyword>
<dbReference type="InterPro" id="IPR011009">
    <property type="entry name" value="Kinase-like_dom_sf"/>
</dbReference>
<dbReference type="PROSITE" id="PS00108">
    <property type="entry name" value="PROTEIN_KINASE_ST"/>
    <property type="match status" value="1"/>
</dbReference>
<feature type="compositionally biased region" description="Pro residues" evidence="13">
    <location>
        <begin position="1459"/>
        <end position="1469"/>
    </location>
</feature>
<proteinExistence type="inferred from homology"/>
<dbReference type="OrthoDB" id="193931at2759"/>
<accession>A8PTT8</accession>
<dbReference type="InterPro" id="IPR017441">
    <property type="entry name" value="Protein_kinase_ATP_BS"/>
</dbReference>
<evidence type="ECO:0000256" key="10">
    <source>
        <dbReference type="ARBA" id="ARBA00047899"/>
    </source>
</evidence>
<feature type="binding site" evidence="12">
    <location>
        <position position="154"/>
    </location>
    <ligand>
        <name>ATP</name>
        <dbReference type="ChEBI" id="CHEBI:30616"/>
    </ligand>
</feature>
<dbReference type="VEuPathDB" id="FungiDB:MGL_0477"/>
<feature type="compositionally biased region" description="Low complexity" evidence="13">
    <location>
        <begin position="1442"/>
        <end position="1458"/>
    </location>
</feature>
<dbReference type="InParanoid" id="A8PTT8"/>
<dbReference type="STRING" id="425265.A8PTT8"/>
<evidence type="ECO:0000313" key="16">
    <source>
        <dbReference type="Proteomes" id="UP000008837"/>
    </source>
</evidence>
<dbReference type="CDD" id="cd14081">
    <property type="entry name" value="STKc_BRSK1_2"/>
    <property type="match status" value="1"/>
</dbReference>
<feature type="compositionally biased region" description="Low complexity" evidence="13">
    <location>
        <begin position="1483"/>
        <end position="1529"/>
    </location>
</feature>
<dbReference type="GeneID" id="5857008"/>
<feature type="compositionally biased region" description="Polar residues" evidence="13">
    <location>
        <begin position="1131"/>
        <end position="1160"/>
    </location>
</feature>
<evidence type="ECO:0000256" key="9">
    <source>
        <dbReference type="ARBA" id="ARBA00022840"/>
    </source>
</evidence>
<feature type="compositionally biased region" description="Polar residues" evidence="13">
    <location>
        <begin position="978"/>
        <end position="997"/>
    </location>
</feature>
<dbReference type="PANTHER" id="PTHR24346">
    <property type="entry name" value="MAP/MICROTUBULE AFFINITY-REGULATING KINASE"/>
    <property type="match status" value="1"/>
</dbReference>
<dbReference type="KEGG" id="mgl:MGL_0477"/>
<evidence type="ECO:0000256" key="1">
    <source>
        <dbReference type="ARBA" id="ARBA00004266"/>
    </source>
</evidence>
<evidence type="ECO:0000313" key="15">
    <source>
        <dbReference type="EMBL" id="EDP45488.1"/>
    </source>
</evidence>
<evidence type="ECO:0000256" key="12">
    <source>
        <dbReference type="PROSITE-ProRule" id="PRU10141"/>
    </source>
</evidence>
<feature type="region of interest" description="Disordered" evidence="13">
    <location>
        <begin position="1762"/>
        <end position="1819"/>
    </location>
</feature>
<evidence type="ECO:0000256" key="7">
    <source>
        <dbReference type="ARBA" id="ARBA00022741"/>
    </source>
</evidence>
<feature type="region of interest" description="Disordered" evidence="13">
    <location>
        <begin position="765"/>
        <end position="888"/>
    </location>
</feature>
<feature type="compositionally biased region" description="Low complexity" evidence="13">
    <location>
        <begin position="960"/>
        <end position="971"/>
    </location>
</feature>
<comment type="caution">
    <text evidence="15">The sequence shown here is derived from an EMBL/GenBank/DDBJ whole genome shotgun (WGS) entry which is preliminary data.</text>
</comment>
<dbReference type="GO" id="GO:0035556">
    <property type="term" value="P:intracellular signal transduction"/>
    <property type="evidence" value="ECO:0007669"/>
    <property type="project" value="TreeGrafter"/>
</dbReference>
<evidence type="ECO:0000256" key="8">
    <source>
        <dbReference type="ARBA" id="ARBA00022777"/>
    </source>
</evidence>
<protein>
    <recommendedName>
        <fullName evidence="3">non-specific serine/threonine protein kinase</fullName>
        <ecNumber evidence="3">2.7.11.1</ecNumber>
    </recommendedName>
</protein>
<feature type="compositionally biased region" description="Low complexity" evidence="13">
    <location>
        <begin position="1308"/>
        <end position="1318"/>
    </location>
</feature>
<feature type="compositionally biased region" description="Polar residues" evidence="13">
    <location>
        <begin position="1595"/>
        <end position="1618"/>
    </location>
</feature>
<dbReference type="PROSITE" id="PS50011">
    <property type="entry name" value="PROTEIN_KINASE_DOM"/>
    <property type="match status" value="1"/>
</dbReference>
<feature type="compositionally biased region" description="Low complexity" evidence="13">
    <location>
        <begin position="1537"/>
        <end position="1579"/>
    </location>
</feature>
<keyword evidence="4" id="KW-0723">Serine/threonine-protein kinase</keyword>
<keyword evidence="7 12" id="KW-0547">Nucleotide-binding</keyword>
<dbReference type="EC" id="2.7.11.1" evidence="3"/>
<feature type="compositionally biased region" description="Polar residues" evidence="13">
    <location>
        <begin position="1034"/>
        <end position="1050"/>
    </location>
</feature>
<evidence type="ECO:0000256" key="13">
    <source>
        <dbReference type="SAM" id="MobiDB-lite"/>
    </source>
</evidence>
<dbReference type="GO" id="GO:0005524">
    <property type="term" value="F:ATP binding"/>
    <property type="evidence" value="ECO:0007669"/>
    <property type="project" value="UniProtKB-UniRule"/>
</dbReference>
<feature type="region of interest" description="Disordered" evidence="13">
    <location>
        <begin position="1265"/>
        <end position="1284"/>
    </location>
</feature>
<dbReference type="RefSeq" id="XP_001732702.1">
    <property type="nucleotide sequence ID" value="XM_001732650.1"/>
</dbReference>
<feature type="region of interest" description="Disordered" evidence="13">
    <location>
        <begin position="1308"/>
        <end position="1344"/>
    </location>
</feature>
<feature type="compositionally biased region" description="Basic and acidic residues" evidence="13">
    <location>
        <begin position="765"/>
        <end position="799"/>
    </location>
</feature>
<dbReference type="Proteomes" id="UP000008837">
    <property type="component" value="Unassembled WGS sequence"/>
</dbReference>
<keyword evidence="9 12" id="KW-0067">ATP-binding</keyword>
<feature type="domain" description="Protein kinase" evidence="14">
    <location>
        <begin position="125"/>
        <end position="390"/>
    </location>
</feature>
<feature type="region of interest" description="Disordered" evidence="13">
    <location>
        <begin position="489"/>
        <end position="530"/>
    </location>
</feature>
<comment type="catalytic activity">
    <reaction evidence="10">
        <text>L-threonyl-[protein] + ATP = O-phospho-L-threonyl-[protein] + ADP + H(+)</text>
        <dbReference type="Rhea" id="RHEA:46608"/>
        <dbReference type="Rhea" id="RHEA-COMP:11060"/>
        <dbReference type="Rhea" id="RHEA-COMP:11605"/>
        <dbReference type="ChEBI" id="CHEBI:15378"/>
        <dbReference type="ChEBI" id="CHEBI:30013"/>
        <dbReference type="ChEBI" id="CHEBI:30616"/>
        <dbReference type="ChEBI" id="CHEBI:61977"/>
        <dbReference type="ChEBI" id="CHEBI:456216"/>
        <dbReference type="EC" id="2.7.11.1"/>
    </reaction>
</comment>
<dbReference type="SMART" id="SM00220">
    <property type="entry name" value="S_TKc"/>
    <property type="match status" value="1"/>
</dbReference>
<feature type="compositionally biased region" description="Polar residues" evidence="13">
    <location>
        <begin position="1082"/>
        <end position="1101"/>
    </location>
</feature>
<comment type="subcellular location">
    <subcellularLocation>
        <location evidence="1">Bud neck</location>
    </subcellularLocation>
</comment>
<feature type="compositionally biased region" description="Polar residues" evidence="13">
    <location>
        <begin position="858"/>
        <end position="888"/>
    </location>
</feature>
<comment type="similarity">
    <text evidence="2">Belongs to the protein kinase superfamily. CAMK Ser/Thr protein kinase family. NIM1 subfamily.</text>
</comment>
<feature type="compositionally biased region" description="Basic and acidic residues" evidence="13">
    <location>
        <begin position="945"/>
        <end position="957"/>
    </location>
</feature>
<dbReference type="InterPro" id="IPR008271">
    <property type="entry name" value="Ser/Thr_kinase_AS"/>
</dbReference>
<keyword evidence="5" id="KW-0597">Phosphoprotein</keyword>
<feature type="region of interest" description="Disordered" evidence="13">
    <location>
        <begin position="1082"/>
        <end position="1165"/>
    </location>
</feature>
<evidence type="ECO:0000256" key="3">
    <source>
        <dbReference type="ARBA" id="ARBA00012513"/>
    </source>
</evidence>
<gene>
    <name evidence="15" type="ORF">MGL_0477</name>
</gene>
<dbReference type="PANTHER" id="PTHR24346:SF110">
    <property type="entry name" value="NON-SPECIFIC SERINE_THREONINE PROTEIN KINASE"/>
    <property type="match status" value="1"/>
</dbReference>
<feature type="region of interest" description="Disordered" evidence="13">
    <location>
        <begin position="615"/>
        <end position="643"/>
    </location>
</feature>
<feature type="region of interest" description="Disordered" evidence="13">
    <location>
        <begin position="1407"/>
        <end position="1632"/>
    </location>
</feature>
<dbReference type="PROSITE" id="PS00107">
    <property type="entry name" value="PROTEIN_KINASE_ATP"/>
    <property type="match status" value="1"/>
</dbReference>
<evidence type="ECO:0000256" key="2">
    <source>
        <dbReference type="ARBA" id="ARBA00010791"/>
    </source>
</evidence>
<feature type="region of interest" description="Disordered" evidence="13">
    <location>
        <begin position="1207"/>
        <end position="1247"/>
    </location>
</feature>
<feature type="compositionally biased region" description="Polar residues" evidence="13">
    <location>
        <begin position="1762"/>
        <end position="1771"/>
    </location>
</feature>
<dbReference type="Pfam" id="PF00069">
    <property type="entry name" value="Pkinase"/>
    <property type="match status" value="1"/>
</dbReference>
<name>A8PTT8_MALGO</name>
<dbReference type="GO" id="GO:0005935">
    <property type="term" value="C:cellular bud neck"/>
    <property type="evidence" value="ECO:0007669"/>
    <property type="project" value="UniProtKB-SubCell"/>
</dbReference>